<dbReference type="InterPro" id="IPR017055">
    <property type="entry name" value="Sig_transdc_His_kinase_DctB"/>
</dbReference>
<reference evidence="20 21" key="1">
    <citation type="submission" date="2015-09" db="EMBL/GenBank/DDBJ databases">
        <authorList>
            <consortium name="Swine Surveillance"/>
        </authorList>
    </citation>
    <scope>NUCLEOTIDE SEQUENCE [LARGE SCALE GENOMIC DNA]</scope>
    <source>
        <strain evidence="20 21">CECT 5294</strain>
    </source>
</reference>
<keyword evidence="9" id="KW-0547">Nucleotide-binding</keyword>
<comment type="subcellular location">
    <subcellularLocation>
        <location evidence="2">Cell inner membrane</location>
        <topology evidence="2">Multi-pass membrane protein</topology>
    </subcellularLocation>
</comment>
<dbReference type="PROSITE" id="PS50109">
    <property type="entry name" value="HIS_KIN"/>
    <property type="match status" value="1"/>
</dbReference>
<dbReference type="STRING" id="266809.PM03_05555"/>
<proteinExistence type="predicted"/>
<comment type="function">
    <text evidence="15">Member of the two-component regulatory system DctB/DctD involved in the transport of C4-dicarboxylates. DctB functions as a membrane-associated protein kinase that phosphorylates DctD in response to environmental signals.</text>
</comment>
<dbReference type="RefSeq" id="WP_082644977.1">
    <property type="nucleotide sequence ID" value="NZ_CYRX01000025.1"/>
</dbReference>
<evidence type="ECO:0000256" key="17">
    <source>
        <dbReference type="SAM" id="Coils"/>
    </source>
</evidence>
<evidence type="ECO:0000256" key="15">
    <source>
        <dbReference type="ARBA" id="ARBA00059004"/>
    </source>
</evidence>
<keyword evidence="11" id="KW-0067">ATP-binding</keyword>
<evidence type="ECO:0000256" key="11">
    <source>
        <dbReference type="ARBA" id="ARBA00022840"/>
    </source>
</evidence>
<keyword evidence="7 20" id="KW-0808">Transferase</keyword>
<dbReference type="GO" id="GO:0005524">
    <property type="term" value="F:ATP binding"/>
    <property type="evidence" value="ECO:0007669"/>
    <property type="project" value="UniProtKB-KW"/>
</dbReference>
<dbReference type="GO" id="GO:0000155">
    <property type="term" value="F:phosphorelay sensor kinase activity"/>
    <property type="evidence" value="ECO:0007669"/>
    <property type="project" value="InterPro"/>
</dbReference>
<keyword evidence="10" id="KW-0418">Kinase</keyword>
<evidence type="ECO:0000256" key="4">
    <source>
        <dbReference type="ARBA" id="ARBA00022475"/>
    </source>
</evidence>
<comment type="catalytic activity">
    <reaction evidence="1">
        <text>ATP + protein L-histidine = ADP + protein N-phospho-L-histidine.</text>
        <dbReference type="EC" id="2.7.13.3"/>
    </reaction>
</comment>
<dbReference type="Pfam" id="PF00512">
    <property type="entry name" value="HisKA"/>
    <property type="match status" value="1"/>
</dbReference>
<dbReference type="InterPro" id="IPR036890">
    <property type="entry name" value="HATPase_C_sf"/>
</dbReference>
<dbReference type="eggNOG" id="COG4191">
    <property type="taxonomic scope" value="Bacteria"/>
</dbReference>
<gene>
    <name evidence="20" type="primary">dctB_2</name>
    <name evidence="20" type="ORF">THS5294_01676</name>
</gene>
<dbReference type="PANTHER" id="PTHR43065">
    <property type="entry name" value="SENSOR HISTIDINE KINASE"/>
    <property type="match status" value="1"/>
</dbReference>
<keyword evidence="4" id="KW-1003">Cell membrane</keyword>
<dbReference type="EMBL" id="CYRX01000025">
    <property type="protein sequence ID" value="CUH60387.1"/>
    <property type="molecule type" value="Genomic_DNA"/>
</dbReference>
<organism evidence="20 21">
    <name type="scientific">Thalassobacter stenotrophicus</name>
    <dbReference type="NCBI Taxonomy" id="266809"/>
    <lineage>
        <taxon>Bacteria</taxon>
        <taxon>Pseudomonadati</taxon>
        <taxon>Pseudomonadota</taxon>
        <taxon>Alphaproteobacteria</taxon>
        <taxon>Rhodobacterales</taxon>
        <taxon>Roseobacteraceae</taxon>
        <taxon>Thalassobacter</taxon>
    </lineage>
</organism>
<evidence type="ECO:0000259" key="19">
    <source>
        <dbReference type="PROSITE" id="PS50109"/>
    </source>
</evidence>
<evidence type="ECO:0000256" key="12">
    <source>
        <dbReference type="ARBA" id="ARBA00022989"/>
    </source>
</evidence>
<evidence type="ECO:0000256" key="10">
    <source>
        <dbReference type="ARBA" id="ARBA00022777"/>
    </source>
</evidence>
<dbReference type="SUPFAM" id="SSF55874">
    <property type="entry name" value="ATPase domain of HSP90 chaperone/DNA topoisomerase II/histidine kinase"/>
    <property type="match status" value="1"/>
</dbReference>
<dbReference type="GO" id="GO:0005886">
    <property type="term" value="C:plasma membrane"/>
    <property type="evidence" value="ECO:0007669"/>
    <property type="project" value="UniProtKB-SubCell"/>
</dbReference>
<evidence type="ECO:0000256" key="9">
    <source>
        <dbReference type="ARBA" id="ARBA00022741"/>
    </source>
</evidence>
<keyword evidence="17" id="KW-0175">Coiled coil</keyword>
<evidence type="ECO:0000313" key="20">
    <source>
        <dbReference type="EMBL" id="CUH60387.1"/>
    </source>
</evidence>
<evidence type="ECO:0000256" key="5">
    <source>
        <dbReference type="ARBA" id="ARBA00022519"/>
    </source>
</evidence>
<name>A0A0P1EZ38_9RHOB</name>
<evidence type="ECO:0000256" key="14">
    <source>
        <dbReference type="ARBA" id="ARBA00023136"/>
    </source>
</evidence>
<evidence type="ECO:0000256" key="3">
    <source>
        <dbReference type="ARBA" id="ARBA00012438"/>
    </source>
</evidence>
<evidence type="ECO:0000256" key="13">
    <source>
        <dbReference type="ARBA" id="ARBA00023012"/>
    </source>
</evidence>
<keyword evidence="8 18" id="KW-0812">Transmembrane</keyword>
<dbReference type="Gene3D" id="3.30.565.10">
    <property type="entry name" value="Histidine kinase-like ATPase, C-terminal domain"/>
    <property type="match status" value="1"/>
</dbReference>
<keyword evidence="14 18" id="KW-0472">Membrane</keyword>
<keyword evidence="5" id="KW-0997">Cell inner membrane</keyword>
<accession>A0A0P1EZ38</accession>
<dbReference type="InterPro" id="IPR003594">
    <property type="entry name" value="HATPase_dom"/>
</dbReference>
<dbReference type="Pfam" id="PF02518">
    <property type="entry name" value="HATPase_c"/>
    <property type="match status" value="1"/>
</dbReference>
<dbReference type="Gene3D" id="1.10.287.130">
    <property type="match status" value="1"/>
</dbReference>
<dbReference type="AlphaFoldDB" id="A0A0P1EZ38"/>
<keyword evidence="12 18" id="KW-1133">Transmembrane helix</keyword>
<dbReference type="EC" id="2.7.13.3" evidence="3"/>
<dbReference type="SUPFAM" id="SSF47384">
    <property type="entry name" value="Homodimeric domain of signal transducing histidine kinase"/>
    <property type="match status" value="1"/>
</dbReference>
<dbReference type="SMART" id="SM00388">
    <property type="entry name" value="HisKA"/>
    <property type="match status" value="1"/>
</dbReference>
<evidence type="ECO:0000256" key="8">
    <source>
        <dbReference type="ARBA" id="ARBA00022692"/>
    </source>
</evidence>
<dbReference type="CDD" id="cd00082">
    <property type="entry name" value="HisKA"/>
    <property type="match status" value="1"/>
</dbReference>
<dbReference type="SMART" id="SM00387">
    <property type="entry name" value="HATPase_c"/>
    <property type="match status" value="1"/>
</dbReference>
<evidence type="ECO:0000256" key="2">
    <source>
        <dbReference type="ARBA" id="ARBA00004429"/>
    </source>
</evidence>
<dbReference type="FunFam" id="1.10.287.130:FF:000049">
    <property type="entry name" value="C4-dicarboxylate transport sensor protein DctB"/>
    <property type="match status" value="1"/>
</dbReference>
<dbReference type="InterPro" id="IPR003661">
    <property type="entry name" value="HisK_dim/P_dom"/>
</dbReference>
<sequence length="590" mass="65022">MSALPPPDAAQPTGPKPRLPASQRALIVGVVMLAAIVVWVSNQVLTQRFTETTKQRTEVRQALYTGAILSELQRHTVVPLLLSRDPTMISALNTQDYTNTSQRLISYVDEIGAASILMLDMDGRAVASSIREQLGTIHRNQPYMVEALRSDGTVFTITPLESGGYEFSFSRQIRDANAPLGVIQVKVDLAKFETRWRGASEAVVVTNSEGTVILSTEPRWRGLSTELALEEISAPSAIARAIEATARWAPYVDRAYFSGDAIMELEARIPFRGWRLTTFTTYDSVRERVNAVLALQIMAFALLLAGTFYMLSRRAQFRSLLFQRESAELRRLNDRLSREIAERKKVQETLKEAEQSLAQSSKLAALGEMSAAVSHELNQPLAAMKTYLAGAKLLLQRKRPEEAMSSFQRIDDLIERMGAITRQLKSYARKGGEAFEPVDVRAAISGALTMMEPQIKAHRVVLSRTTPERPVMIMADRLRLEQVIINLVRNALDAMKGSDTRELDILLTMGDSAVLAVRDTGPGIENLETLFEPFYTTKKPGDGVGLGLAISSGIITDLGGRLSARNGVDGGAVFEIVLPMLESRDVEAAE</sequence>
<dbReference type="InterPro" id="IPR029151">
    <property type="entry name" value="Sensor-like_sf"/>
</dbReference>
<evidence type="ECO:0000313" key="21">
    <source>
        <dbReference type="Proteomes" id="UP000051298"/>
    </source>
</evidence>
<evidence type="ECO:0000256" key="16">
    <source>
        <dbReference type="ARBA" id="ARBA00073143"/>
    </source>
</evidence>
<dbReference type="PANTHER" id="PTHR43065:SF46">
    <property type="entry name" value="C4-DICARBOXYLATE TRANSPORT SENSOR PROTEIN DCTB"/>
    <property type="match status" value="1"/>
</dbReference>
<dbReference type="Proteomes" id="UP000051298">
    <property type="component" value="Unassembled WGS sequence"/>
</dbReference>
<dbReference type="CDD" id="cd18773">
    <property type="entry name" value="PDC1_HK_sensor"/>
    <property type="match status" value="1"/>
</dbReference>
<keyword evidence="6" id="KW-0597">Phosphoprotein</keyword>
<feature type="coiled-coil region" evidence="17">
    <location>
        <begin position="322"/>
        <end position="363"/>
    </location>
</feature>
<evidence type="ECO:0000256" key="7">
    <source>
        <dbReference type="ARBA" id="ARBA00022679"/>
    </source>
</evidence>
<feature type="transmembrane region" description="Helical" evidence="18">
    <location>
        <begin position="25"/>
        <end position="45"/>
    </location>
</feature>
<dbReference type="InterPro" id="IPR036097">
    <property type="entry name" value="HisK_dim/P_sf"/>
</dbReference>
<dbReference type="PRINTS" id="PR00344">
    <property type="entry name" value="BCTRLSENSOR"/>
</dbReference>
<dbReference type="InterPro" id="IPR005467">
    <property type="entry name" value="His_kinase_dom"/>
</dbReference>
<dbReference type="SUPFAM" id="SSF103190">
    <property type="entry name" value="Sensory domain-like"/>
    <property type="match status" value="1"/>
</dbReference>
<evidence type="ECO:0000256" key="18">
    <source>
        <dbReference type="SAM" id="Phobius"/>
    </source>
</evidence>
<evidence type="ECO:0000256" key="6">
    <source>
        <dbReference type="ARBA" id="ARBA00022553"/>
    </source>
</evidence>
<protein>
    <recommendedName>
        <fullName evidence="16">C4-dicarboxylate transport sensor protein DctB</fullName>
        <ecNumber evidence="3">2.7.13.3</ecNumber>
    </recommendedName>
</protein>
<evidence type="ECO:0000256" key="1">
    <source>
        <dbReference type="ARBA" id="ARBA00000085"/>
    </source>
</evidence>
<dbReference type="PIRSF" id="PIRSF036431">
    <property type="entry name" value="STHK_DctB"/>
    <property type="match status" value="1"/>
</dbReference>
<keyword evidence="13" id="KW-0902">Two-component regulatory system</keyword>
<dbReference type="Gene3D" id="3.30.450.20">
    <property type="entry name" value="PAS domain"/>
    <property type="match status" value="2"/>
</dbReference>
<feature type="domain" description="Histidine kinase" evidence="19">
    <location>
        <begin position="372"/>
        <end position="582"/>
    </location>
</feature>
<feature type="transmembrane region" description="Helical" evidence="18">
    <location>
        <begin position="291"/>
        <end position="311"/>
    </location>
</feature>
<dbReference type="InterPro" id="IPR004358">
    <property type="entry name" value="Sig_transdc_His_kin-like_C"/>
</dbReference>